<keyword evidence="11" id="KW-0282">Flagellum</keyword>
<evidence type="ECO:0000313" key="11">
    <source>
        <dbReference type="EMBL" id="RKL68995.1"/>
    </source>
</evidence>
<evidence type="ECO:0000256" key="9">
    <source>
        <dbReference type="ARBA" id="ARBA00023136"/>
    </source>
</evidence>
<name>A0A3A9KM84_9BACI</name>
<reference evidence="11 12" key="1">
    <citation type="submission" date="2017-10" db="EMBL/GenBank/DDBJ databases">
        <title>Bacillus sp. nov., a halophilic bacterium isolated from a Keqin Lake.</title>
        <authorList>
            <person name="Wang H."/>
        </authorList>
    </citation>
    <scope>NUCLEOTIDE SEQUENCE [LARGE SCALE GENOMIC DNA]</scope>
    <source>
        <strain evidence="11 12">KCTC 13187</strain>
    </source>
</reference>
<dbReference type="GO" id="GO:0044781">
    <property type="term" value="P:bacterial-type flagellum organization"/>
    <property type="evidence" value="ECO:0007669"/>
    <property type="project" value="UniProtKB-KW"/>
</dbReference>
<comment type="subcellular location">
    <subcellularLocation>
        <location evidence="1">Cell membrane</location>
        <topology evidence="1">Peripheral membrane protein</topology>
        <orientation evidence="1">Cytoplasmic side</orientation>
    </subcellularLocation>
</comment>
<gene>
    <name evidence="11" type="primary">fliJ</name>
    <name evidence="11" type="ORF">CR203_02860</name>
</gene>
<dbReference type="AlphaFoldDB" id="A0A3A9KM84"/>
<dbReference type="NCBIfam" id="TIGR02473">
    <property type="entry name" value="flagell_FliJ"/>
    <property type="match status" value="1"/>
</dbReference>
<keyword evidence="11" id="KW-0969">Cilium</keyword>
<comment type="caution">
    <text evidence="11">The sequence shown here is derived from an EMBL/GenBank/DDBJ whole genome shotgun (WGS) entry which is preliminary data.</text>
</comment>
<proteinExistence type="inferred from homology"/>
<keyword evidence="10" id="KW-1006">Bacterial flagellum protein export</keyword>
<dbReference type="Pfam" id="PF02050">
    <property type="entry name" value="FliJ"/>
    <property type="match status" value="1"/>
</dbReference>
<dbReference type="RefSeq" id="WP_110936366.1">
    <property type="nucleotide sequence ID" value="NZ_KZ614146.1"/>
</dbReference>
<evidence type="ECO:0000256" key="7">
    <source>
        <dbReference type="ARBA" id="ARBA00022795"/>
    </source>
</evidence>
<keyword evidence="7" id="KW-1005">Bacterial flagellum biogenesis</keyword>
<sequence length="145" mass="17654">MSFQFTLQKVLEMKDYEKSDAELAYTDSVKKFEEIATNLYELMKRKEVLAEENNKKLQTGLAISMIQWNEQTIEFIQKEIEELQMMTQKARIKMNEKENYLNFKAVDLKKYEKMKEIKLQEYLENEKQEEQRFLDEISVQQFVRR</sequence>
<dbReference type="InterPro" id="IPR012823">
    <property type="entry name" value="Flagell_FliJ"/>
</dbReference>
<evidence type="ECO:0000256" key="4">
    <source>
        <dbReference type="ARBA" id="ARBA00022448"/>
    </source>
</evidence>
<comment type="similarity">
    <text evidence="2">Belongs to the FliJ family.</text>
</comment>
<keyword evidence="8" id="KW-0653">Protein transport</keyword>
<evidence type="ECO:0000256" key="8">
    <source>
        <dbReference type="ARBA" id="ARBA00022927"/>
    </source>
</evidence>
<keyword evidence="9" id="KW-0472">Membrane</keyword>
<dbReference type="Gene3D" id="1.10.287.1700">
    <property type="match status" value="1"/>
</dbReference>
<dbReference type="InterPro" id="IPR053716">
    <property type="entry name" value="Flag_assembly_chemotaxis_eff"/>
</dbReference>
<dbReference type="Proteomes" id="UP000281498">
    <property type="component" value="Unassembled WGS sequence"/>
</dbReference>
<evidence type="ECO:0000256" key="10">
    <source>
        <dbReference type="ARBA" id="ARBA00023225"/>
    </source>
</evidence>
<dbReference type="GO" id="GO:0005886">
    <property type="term" value="C:plasma membrane"/>
    <property type="evidence" value="ECO:0007669"/>
    <property type="project" value="UniProtKB-SubCell"/>
</dbReference>
<dbReference type="EMBL" id="PDOE01000001">
    <property type="protein sequence ID" value="RKL68995.1"/>
    <property type="molecule type" value="Genomic_DNA"/>
</dbReference>
<evidence type="ECO:0000256" key="5">
    <source>
        <dbReference type="ARBA" id="ARBA00022475"/>
    </source>
</evidence>
<protein>
    <recommendedName>
        <fullName evidence="3">Flagellar FliJ protein</fullName>
    </recommendedName>
</protein>
<dbReference type="OrthoDB" id="2968361at2"/>
<evidence type="ECO:0000256" key="3">
    <source>
        <dbReference type="ARBA" id="ARBA00020392"/>
    </source>
</evidence>
<dbReference type="GO" id="GO:0009288">
    <property type="term" value="C:bacterial-type flagellum"/>
    <property type="evidence" value="ECO:0007669"/>
    <property type="project" value="InterPro"/>
</dbReference>
<dbReference type="GO" id="GO:0006935">
    <property type="term" value="P:chemotaxis"/>
    <property type="evidence" value="ECO:0007669"/>
    <property type="project" value="UniProtKB-KW"/>
</dbReference>
<keyword evidence="11" id="KW-0966">Cell projection</keyword>
<dbReference type="GO" id="GO:0015031">
    <property type="term" value="P:protein transport"/>
    <property type="evidence" value="ECO:0007669"/>
    <property type="project" value="UniProtKB-KW"/>
</dbReference>
<dbReference type="GO" id="GO:0071973">
    <property type="term" value="P:bacterial-type flagellum-dependent cell motility"/>
    <property type="evidence" value="ECO:0007669"/>
    <property type="project" value="InterPro"/>
</dbReference>
<keyword evidence="12" id="KW-1185">Reference proteome</keyword>
<evidence type="ECO:0000313" key="12">
    <source>
        <dbReference type="Proteomes" id="UP000281498"/>
    </source>
</evidence>
<organism evidence="11 12">
    <name type="scientific">Salipaludibacillus neizhouensis</name>
    <dbReference type="NCBI Taxonomy" id="885475"/>
    <lineage>
        <taxon>Bacteria</taxon>
        <taxon>Bacillati</taxon>
        <taxon>Bacillota</taxon>
        <taxon>Bacilli</taxon>
        <taxon>Bacillales</taxon>
        <taxon>Bacillaceae</taxon>
    </lineage>
</organism>
<evidence type="ECO:0000256" key="1">
    <source>
        <dbReference type="ARBA" id="ARBA00004413"/>
    </source>
</evidence>
<keyword evidence="4" id="KW-0813">Transport</keyword>
<keyword evidence="5" id="KW-1003">Cell membrane</keyword>
<accession>A0A3A9KM84</accession>
<keyword evidence="6" id="KW-0145">Chemotaxis</keyword>
<evidence type="ECO:0000256" key="6">
    <source>
        <dbReference type="ARBA" id="ARBA00022500"/>
    </source>
</evidence>
<evidence type="ECO:0000256" key="2">
    <source>
        <dbReference type="ARBA" id="ARBA00010004"/>
    </source>
</evidence>